<dbReference type="OrthoDB" id="8965954at2"/>
<evidence type="ECO:0000313" key="3">
    <source>
        <dbReference type="EMBL" id="TSE10495.1"/>
    </source>
</evidence>
<dbReference type="EMBL" id="VLNR01000006">
    <property type="protein sequence ID" value="TSE10495.1"/>
    <property type="molecule type" value="Genomic_DNA"/>
</dbReference>
<keyword evidence="1" id="KW-0472">Membrane</keyword>
<feature type="transmembrane region" description="Helical" evidence="1">
    <location>
        <begin position="61"/>
        <end position="81"/>
    </location>
</feature>
<name>A0A554VPS5_9FLAO</name>
<comment type="caution">
    <text evidence="3">The sequence shown here is derived from an EMBL/GenBank/DDBJ whole genome shotgun (WGS) entry which is preliminary data.</text>
</comment>
<gene>
    <name evidence="3" type="ORF">FOF46_04145</name>
</gene>
<dbReference type="InterPro" id="IPR025698">
    <property type="entry name" value="2TM_dom"/>
</dbReference>
<sequence length="99" mass="12093">MENFEQQRYEKAKKRVEREKGFYSHLTVYIIINLALLFINSDFIDEGFNNWFQWHLYATPLFWGIGLFFHGVSVFGKNSIFNKEWEKRKIKELMDKDDF</sequence>
<evidence type="ECO:0000256" key="1">
    <source>
        <dbReference type="SAM" id="Phobius"/>
    </source>
</evidence>
<feature type="domain" description="2TM" evidence="2">
    <location>
        <begin position="10"/>
        <end position="95"/>
    </location>
</feature>
<protein>
    <submittedName>
        <fullName evidence="3">2TM domain-containing protein</fullName>
    </submittedName>
</protein>
<organism evidence="3 4">
    <name type="scientific">Aquimarina algiphila</name>
    <dbReference type="NCBI Taxonomy" id="2047982"/>
    <lineage>
        <taxon>Bacteria</taxon>
        <taxon>Pseudomonadati</taxon>
        <taxon>Bacteroidota</taxon>
        <taxon>Flavobacteriia</taxon>
        <taxon>Flavobacteriales</taxon>
        <taxon>Flavobacteriaceae</taxon>
        <taxon>Aquimarina</taxon>
    </lineage>
</organism>
<reference evidence="3 4" key="1">
    <citation type="submission" date="2019-07" db="EMBL/GenBank/DDBJ databases">
        <title>The draft genome sequence of Aquimarina algiphila M91.</title>
        <authorList>
            <person name="Meng X."/>
        </authorList>
    </citation>
    <scope>NUCLEOTIDE SEQUENCE [LARGE SCALE GENOMIC DNA]</scope>
    <source>
        <strain evidence="3 4">M91</strain>
    </source>
</reference>
<dbReference type="Proteomes" id="UP000318833">
    <property type="component" value="Unassembled WGS sequence"/>
</dbReference>
<keyword evidence="1" id="KW-0812">Transmembrane</keyword>
<dbReference type="Pfam" id="PF13239">
    <property type="entry name" value="2TM"/>
    <property type="match status" value="1"/>
</dbReference>
<keyword evidence="1" id="KW-1133">Transmembrane helix</keyword>
<keyword evidence="4" id="KW-1185">Reference proteome</keyword>
<evidence type="ECO:0000259" key="2">
    <source>
        <dbReference type="Pfam" id="PF13239"/>
    </source>
</evidence>
<dbReference type="AlphaFoldDB" id="A0A554VPS5"/>
<dbReference type="RefSeq" id="WP_109434687.1">
    <property type="nucleotide sequence ID" value="NZ_CANLFO010000002.1"/>
</dbReference>
<evidence type="ECO:0000313" key="4">
    <source>
        <dbReference type="Proteomes" id="UP000318833"/>
    </source>
</evidence>
<feature type="transmembrane region" description="Helical" evidence="1">
    <location>
        <begin position="21"/>
        <end position="41"/>
    </location>
</feature>
<proteinExistence type="predicted"/>
<accession>A0A554VPS5</accession>